<accession>A0A4S8QF33</accession>
<evidence type="ECO:0000313" key="2">
    <source>
        <dbReference type="EMBL" id="THV42970.1"/>
    </source>
</evidence>
<reference evidence="2 3" key="2">
    <citation type="submission" date="2019-05" db="EMBL/GenBank/DDBJ databases">
        <title>Glycomyces buryatensis sp. nov.</title>
        <authorList>
            <person name="Nikitina E."/>
        </authorList>
    </citation>
    <scope>NUCLEOTIDE SEQUENCE [LARGE SCALE GENOMIC DNA]</scope>
    <source>
        <strain evidence="2 3">18</strain>
    </source>
</reference>
<name>A0A4S8QF33_9ACTN</name>
<feature type="region of interest" description="Disordered" evidence="1">
    <location>
        <begin position="140"/>
        <end position="179"/>
    </location>
</feature>
<dbReference type="EMBL" id="STGY01000009">
    <property type="protein sequence ID" value="THV42970.1"/>
    <property type="molecule type" value="Genomic_DNA"/>
</dbReference>
<protein>
    <submittedName>
        <fullName evidence="2">Uncharacterized protein</fullName>
    </submittedName>
</protein>
<comment type="caution">
    <text evidence="2">The sequence shown here is derived from an EMBL/GenBank/DDBJ whole genome shotgun (WGS) entry which is preliminary data.</text>
</comment>
<dbReference type="RefSeq" id="WP_136533101.1">
    <property type="nucleotide sequence ID" value="NZ_STGY01000009.1"/>
</dbReference>
<dbReference type="Proteomes" id="UP000308760">
    <property type="component" value="Unassembled WGS sequence"/>
</dbReference>
<gene>
    <name evidence="2" type="ORF">FAB82_03180</name>
</gene>
<keyword evidence="3" id="KW-1185">Reference proteome</keyword>
<evidence type="ECO:0000313" key="3">
    <source>
        <dbReference type="Proteomes" id="UP000308760"/>
    </source>
</evidence>
<feature type="region of interest" description="Disordered" evidence="1">
    <location>
        <begin position="244"/>
        <end position="264"/>
    </location>
</feature>
<evidence type="ECO:0000256" key="1">
    <source>
        <dbReference type="SAM" id="MobiDB-lite"/>
    </source>
</evidence>
<reference evidence="3" key="1">
    <citation type="submission" date="2019-04" db="EMBL/GenBank/DDBJ databases">
        <title>Nocardioides xinjiangensis sp. nov.</title>
        <authorList>
            <person name="Liu S."/>
        </authorList>
    </citation>
    <scope>NUCLEOTIDE SEQUENCE [LARGE SCALE GENOMIC DNA]</scope>
    <source>
        <strain evidence="3">18</strain>
    </source>
</reference>
<dbReference type="AlphaFoldDB" id="A0A4S8QF33"/>
<proteinExistence type="predicted"/>
<sequence length="294" mass="32466">MAYISLREIPAQTVDGIASGLRWDAIVPAWRYPARDKTAFLAKLHSLQTKPSPVPRSKVEPQPRDYDLPSLGRLQEEAFGRFLAGSEVLARAHDTEMNPGRWERVWTNLRQGRIAQALSRAFGLSRRRTHVPVAKLMTADATTDADEPRGRLRGSGGWLSGPALPDQTPPVSPPQAAGLDPSKIVHTPAETERDPYAPGFHTAPDGTQYLNFPLCVTAEPEPVEGKDIEGEHPEHQARSERFARAVGGARRARREQDQRQVERRSIQLAGSASLFIDTWERAFDSQRGFGGATA</sequence>
<organism evidence="2 3">
    <name type="scientific">Glycomyces buryatensis</name>
    <dbReference type="NCBI Taxonomy" id="2570927"/>
    <lineage>
        <taxon>Bacteria</taxon>
        <taxon>Bacillati</taxon>
        <taxon>Actinomycetota</taxon>
        <taxon>Actinomycetes</taxon>
        <taxon>Glycomycetales</taxon>
        <taxon>Glycomycetaceae</taxon>
        <taxon>Glycomyces</taxon>
    </lineage>
</organism>
<feature type="compositionally biased region" description="Basic and acidic residues" evidence="1">
    <location>
        <begin position="254"/>
        <end position="264"/>
    </location>
</feature>